<keyword evidence="2" id="KW-1185">Reference proteome</keyword>
<evidence type="ECO:0000313" key="1">
    <source>
        <dbReference type="EMBL" id="KZV90826.1"/>
    </source>
</evidence>
<dbReference type="AlphaFoldDB" id="A0A165GPN2"/>
<organism evidence="1 2">
    <name type="scientific">Exidia glandulosa HHB12029</name>
    <dbReference type="NCBI Taxonomy" id="1314781"/>
    <lineage>
        <taxon>Eukaryota</taxon>
        <taxon>Fungi</taxon>
        <taxon>Dikarya</taxon>
        <taxon>Basidiomycota</taxon>
        <taxon>Agaricomycotina</taxon>
        <taxon>Agaricomycetes</taxon>
        <taxon>Auriculariales</taxon>
        <taxon>Exidiaceae</taxon>
        <taxon>Exidia</taxon>
    </lineage>
</organism>
<protein>
    <submittedName>
        <fullName evidence="1">Uncharacterized protein</fullName>
    </submittedName>
</protein>
<accession>A0A165GPN2</accession>
<name>A0A165GPN2_EXIGL</name>
<dbReference type="Proteomes" id="UP000077266">
    <property type="component" value="Unassembled WGS sequence"/>
</dbReference>
<proteinExistence type="predicted"/>
<evidence type="ECO:0000313" key="2">
    <source>
        <dbReference type="Proteomes" id="UP000077266"/>
    </source>
</evidence>
<gene>
    <name evidence="1" type="ORF">EXIGLDRAFT_793434</name>
</gene>
<dbReference type="InParanoid" id="A0A165GPN2"/>
<reference evidence="1 2" key="1">
    <citation type="journal article" date="2016" name="Mol. Biol. Evol.">
        <title>Comparative Genomics of Early-Diverging Mushroom-Forming Fungi Provides Insights into the Origins of Lignocellulose Decay Capabilities.</title>
        <authorList>
            <person name="Nagy L.G."/>
            <person name="Riley R."/>
            <person name="Tritt A."/>
            <person name="Adam C."/>
            <person name="Daum C."/>
            <person name="Floudas D."/>
            <person name="Sun H."/>
            <person name="Yadav J.S."/>
            <person name="Pangilinan J."/>
            <person name="Larsson K.H."/>
            <person name="Matsuura K."/>
            <person name="Barry K."/>
            <person name="Labutti K."/>
            <person name="Kuo R."/>
            <person name="Ohm R.A."/>
            <person name="Bhattacharya S.S."/>
            <person name="Shirouzu T."/>
            <person name="Yoshinaga Y."/>
            <person name="Martin F.M."/>
            <person name="Grigoriev I.V."/>
            <person name="Hibbett D.S."/>
        </authorList>
    </citation>
    <scope>NUCLEOTIDE SEQUENCE [LARGE SCALE GENOMIC DNA]</scope>
    <source>
        <strain evidence="1 2">HHB12029</strain>
    </source>
</reference>
<dbReference type="EMBL" id="KV426040">
    <property type="protein sequence ID" value="KZV90826.1"/>
    <property type="molecule type" value="Genomic_DNA"/>
</dbReference>
<sequence length="285" mass="32890">MWVAFFIPNIKLSALRRPNYADLRLMLQQRVPRGAWLEATARMAAEPSTTTGDFDPSTFKHSHVLEYMTKDQRFFDRPIRALDRLLQELGKRSLTAFATKMHDEPLERLLRRIAVEKDIEINFHNCVGQEVLFGLLALVDPNLELWYQAGDGKLHVTDDAWVFENLMLAIVEHKTHKVLPLSVWKGIDSVIEAGMRFSWPNTATSSKKIWGQSHQTKAHLVFLSSCEYMQVFYRPRRADMSSRFICSNRYSATATGVQSVRFAMLALILAEMKRDLFPTVRLDEQ</sequence>